<reference evidence="3 4" key="1">
    <citation type="submission" date="2018-01" db="EMBL/GenBank/DDBJ databases">
        <title>Draft genome Sequence of streptomyces globosus LZH-48.</title>
        <authorList>
            <person name="Ran K."/>
            <person name="Li Z."/>
            <person name="Wei S."/>
            <person name="Dong R."/>
        </authorList>
    </citation>
    <scope>NUCLEOTIDE SEQUENCE [LARGE SCALE GENOMIC DNA]</scope>
    <source>
        <strain evidence="3 4">LZH-48</strain>
    </source>
</reference>
<dbReference type="Gene3D" id="2.50.20.20">
    <property type="match status" value="1"/>
</dbReference>
<dbReference type="EMBL" id="CP030862">
    <property type="protein sequence ID" value="AXE22050.1"/>
    <property type="molecule type" value="Genomic_DNA"/>
</dbReference>
<evidence type="ECO:0000256" key="2">
    <source>
        <dbReference type="SAM" id="SignalP"/>
    </source>
</evidence>
<proteinExistence type="predicted"/>
<gene>
    <name evidence="3" type="ORF">C0216_00080</name>
</gene>
<accession>A0A344TTS9</accession>
<dbReference type="KEGG" id="sgz:C0216_00080"/>
<evidence type="ECO:0000313" key="3">
    <source>
        <dbReference type="EMBL" id="AXE22050.1"/>
    </source>
</evidence>
<feature type="region of interest" description="Disordered" evidence="1">
    <location>
        <begin position="218"/>
        <end position="240"/>
    </location>
</feature>
<keyword evidence="2" id="KW-0732">Signal</keyword>
<evidence type="ECO:0000313" key="4">
    <source>
        <dbReference type="Proteomes" id="UP000252004"/>
    </source>
</evidence>
<organism evidence="3 4">
    <name type="scientific">Streptomyces globosus</name>
    <dbReference type="NCBI Taxonomy" id="68209"/>
    <lineage>
        <taxon>Bacteria</taxon>
        <taxon>Bacillati</taxon>
        <taxon>Actinomycetota</taxon>
        <taxon>Actinomycetes</taxon>
        <taxon>Kitasatosporales</taxon>
        <taxon>Streptomycetaceae</taxon>
        <taxon>Streptomyces</taxon>
    </lineage>
</organism>
<protein>
    <recommendedName>
        <fullName evidence="5">Lipoprotein</fullName>
    </recommendedName>
</protein>
<sequence>MARFRKAAAVLAAGCSAALLTGLAPAGNGIEDESARAIVDKARTELAEARSVHMVAHAAGEEGEAALDLRFDVDGNCAGSVSLPRGGGRAEIVKRGQDIWVKPDGAFLRSQVPAPAADGAAALIGDRWLHGTSGDALLRKLTDVCDLKDFQRAYASHLATGDLSKGGRATVGGSPAVTVTATRGGDTATFYVATEGEPRLLRLEGREDGRSARADFLDYGAPVPARTPPPEQSVDISGLR</sequence>
<dbReference type="Proteomes" id="UP000252004">
    <property type="component" value="Chromosome"/>
</dbReference>
<keyword evidence="4" id="KW-1185">Reference proteome</keyword>
<evidence type="ECO:0008006" key="5">
    <source>
        <dbReference type="Google" id="ProtNLM"/>
    </source>
</evidence>
<dbReference type="RefSeq" id="WP_114053270.1">
    <property type="nucleotide sequence ID" value="NZ_CP030862.1"/>
</dbReference>
<feature type="signal peptide" evidence="2">
    <location>
        <begin position="1"/>
        <end position="26"/>
    </location>
</feature>
<dbReference type="OrthoDB" id="4350224at2"/>
<name>A0A344TTS9_9ACTN</name>
<dbReference type="AlphaFoldDB" id="A0A344TTS9"/>
<evidence type="ECO:0000256" key="1">
    <source>
        <dbReference type="SAM" id="MobiDB-lite"/>
    </source>
</evidence>
<feature type="chain" id="PRO_5017004802" description="Lipoprotein" evidence="2">
    <location>
        <begin position="27"/>
        <end position="240"/>
    </location>
</feature>